<dbReference type="GO" id="GO:0008270">
    <property type="term" value="F:zinc ion binding"/>
    <property type="evidence" value="ECO:0007669"/>
    <property type="project" value="UniProtKB-KW"/>
</dbReference>
<dbReference type="Gene3D" id="6.10.140.2220">
    <property type="match status" value="1"/>
</dbReference>
<comment type="caution">
    <text evidence="6">The sequence shown here is derived from an EMBL/GenBank/DDBJ whole genome shotgun (WGS) entry which is preliminary data.</text>
</comment>
<keyword evidence="7" id="KW-1185">Reference proteome</keyword>
<protein>
    <recommendedName>
        <fullName evidence="5">MYND-type domain-containing protein</fullName>
    </recommendedName>
</protein>
<dbReference type="PROSITE" id="PS50865">
    <property type="entry name" value="ZF_MYND_2"/>
    <property type="match status" value="1"/>
</dbReference>
<dbReference type="STRING" id="231916.A0A409WSU3"/>
<keyword evidence="3" id="KW-0862">Zinc</keyword>
<evidence type="ECO:0000256" key="2">
    <source>
        <dbReference type="ARBA" id="ARBA00022771"/>
    </source>
</evidence>
<feature type="domain" description="MYND-type" evidence="5">
    <location>
        <begin position="28"/>
        <end position="84"/>
    </location>
</feature>
<keyword evidence="2 4" id="KW-0863">Zinc-finger</keyword>
<evidence type="ECO:0000256" key="1">
    <source>
        <dbReference type="ARBA" id="ARBA00022723"/>
    </source>
</evidence>
<gene>
    <name evidence="6" type="ORF">CVT26_013861</name>
</gene>
<evidence type="ECO:0000256" key="3">
    <source>
        <dbReference type="ARBA" id="ARBA00022833"/>
    </source>
</evidence>
<dbReference type="EMBL" id="NHYE01004851">
    <property type="protein sequence ID" value="PPQ81590.1"/>
    <property type="molecule type" value="Genomic_DNA"/>
</dbReference>
<evidence type="ECO:0000313" key="6">
    <source>
        <dbReference type="EMBL" id="PPQ81590.1"/>
    </source>
</evidence>
<sequence length="348" mass="39515">MSNMIIDYAAGSEEGLESHGKPVRLRACRVCSRPVANIRECARVGQTARSPKNTQTYYNLKCKAVKYCSRECQKKDWPSHKDFCARAAESDLITYCRLMDRFYNDDFLSLYLEMAIMIKLKGLKIKVSIKNPVSVDVLIGFEPVHTSHIESLATSPTLDEGSHCPLGMLQVLGIKPSNKSTDEIKAMPVYRDSRPLFDLDPELKHSPLVVVNMEYLQGRHDRHYTNQKALLLSAAAILELHTVESLTIPSLRNGEDVKKPLTSSACLELINMHIRRDDDNKYRLRKRVQWGDMKMINLALHGRSIDDGESKLFSAGWINKFLQEDVYRNLSCEELDTQRLQAVISAIA</sequence>
<dbReference type="InterPro" id="IPR002893">
    <property type="entry name" value="Znf_MYND"/>
</dbReference>
<evidence type="ECO:0000313" key="7">
    <source>
        <dbReference type="Proteomes" id="UP000284706"/>
    </source>
</evidence>
<name>A0A409WSU3_9AGAR</name>
<dbReference type="AlphaFoldDB" id="A0A409WSU3"/>
<evidence type="ECO:0000256" key="4">
    <source>
        <dbReference type="PROSITE-ProRule" id="PRU00134"/>
    </source>
</evidence>
<dbReference type="Pfam" id="PF01753">
    <property type="entry name" value="zf-MYND"/>
    <property type="match status" value="1"/>
</dbReference>
<proteinExistence type="predicted"/>
<organism evidence="6 7">
    <name type="scientific">Gymnopilus dilepis</name>
    <dbReference type="NCBI Taxonomy" id="231916"/>
    <lineage>
        <taxon>Eukaryota</taxon>
        <taxon>Fungi</taxon>
        <taxon>Dikarya</taxon>
        <taxon>Basidiomycota</taxon>
        <taxon>Agaricomycotina</taxon>
        <taxon>Agaricomycetes</taxon>
        <taxon>Agaricomycetidae</taxon>
        <taxon>Agaricales</taxon>
        <taxon>Agaricineae</taxon>
        <taxon>Hymenogastraceae</taxon>
        <taxon>Gymnopilus</taxon>
    </lineage>
</organism>
<reference evidence="6 7" key="1">
    <citation type="journal article" date="2018" name="Evol. Lett.">
        <title>Horizontal gene cluster transfer increased hallucinogenic mushroom diversity.</title>
        <authorList>
            <person name="Reynolds H.T."/>
            <person name="Vijayakumar V."/>
            <person name="Gluck-Thaler E."/>
            <person name="Korotkin H.B."/>
            <person name="Matheny P.B."/>
            <person name="Slot J.C."/>
        </authorList>
    </citation>
    <scope>NUCLEOTIDE SEQUENCE [LARGE SCALE GENOMIC DNA]</scope>
    <source>
        <strain evidence="6 7">SRW20</strain>
    </source>
</reference>
<dbReference type="Pfam" id="PF26632">
    <property type="entry name" value="DUF8205"/>
    <property type="match status" value="1"/>
</dbReference>
<dbReference type="OrthoDB" id="9922773at2759"/>
<keyword evidence="1" id="KW-0479">Metal-binding</keyword>
<dbReference type="SUPFAM" id="SSF144232">
    <property type="entry name" value="HIT/MYND zinc finger-like"/>
    <property type="match status" value="1"/>
</dbReference>
<dbReference type="InterPro" id="IPR058518">
    <property type="entry name" value="DUF8205"/>
</dbReference>
<dbReference type="InParanoid" id="A0A409WSU3"/>
<accession>A0A409WSU3</accession>
<evidence type="ECO:0000259" key="5">
    <source>
        <dbReference type="PROSITE" id="PS50865"/>
    </source>
</evidence>
<dbReference type="Proteomes" id="UP000284706">
    <property type="component" value="Unassembled WGS sequence"/>
</dbReference>